<accession>A0A6B8W3W8</accession>
<dbReference type="InterPro" id="IPR016084">
    <property type="entry name" value="Haem_Oase-like_multi-hlx"/>
</dbReference>
<evidence type="ECO:0000256" key="9">
    <source>
        <dbReference type="PIRSR" id="PIRSR000343-2"/>
    </source>
</evidence>
<dbReference type="RefSeq" id="WP_156229710.1">
    <property type="nucleotide sequence ID" value="NZ_CP046455.1"/>
</dbReference>
<dbReference type="GO" id="GO:0046872">
    <property type="term" value="F:metal ion binding"/>
    <property type="evidence" value="ECO:0007669"/>
    <property type="project" value="UniProtKB-KW"/>
</dbReference>
<dbReference type="AlphaFoldDB" id="A0A6B8W3W8"/>
<evidence type="ECO:0000313" key="10">
    <source>
        <dbReference type="EMBL" id="QGU06105.1"/>
    </source>
</evidence>
<feature type="binding site" evidence="8">
    <location>
        <position position="14"/>
    </location>
    <ligand>
        <name>heme b</name>
        <dbReference type="ChEBI" id="CHEBI:60344"/>
    </ligand>
</feature>
<dbReference type="Proteomes" id="UP000424462">
    <property type="component" value="Chromosome"/>
</dbReference>
<keyword evidence="4 9" id="KW-0479">Metal-binding</keyword>
<dbReference type="PIRSF" id="PIRSF000343">
    <property type="entry name" value="Haem_Oase"/>
    <property type="match status" value="1"/>
</dbReference>
<gene>
    <name evidence="10" type="primary">hmuO</name>
    <name evidence="10" type="ORF">COCCU_00685</name>
</gene>
<dbReference type="GO" id="GO:0006979">
    <property type="term" value="P:response to oxidative stress"/>
    <property type="evidence" value="ECO:0007669"/>
    <property type="project" value="TreeGrafter"/>
</dbReference>
<evidence type="ECO:0000313" key="11">
    <source>
        <dbReference type="Proteomes" id="UP000424462"/>
    </source>
</evidence>
<comment type="catalytic activity">
    <reaction evidence="7">
        <text>heme b + 3 reduced [NADPH--hemoprotein reductase] + 3 O2 = biliverdin IXalpha + CO + Fe(2+) + 3 oxidized [NADPH--hemoprotein reductase] + 3 H2O + H(+)</text>
        <dbReference type="Rhea" id="RHEA:21764"/>
        <dbReference type="Rhea" id="RHEA-COMP:11964"/>
        <dbReference type="Rhea" id="RHEA-COMP:11965"/>
        <dbReference type="ChEBI" id="CHEBI:15377"/>
        <dbReference type="ChEBI" id="CHEBI:15378"/>
        <dbReference type="ChEBI" id="CHEBI:15379"/>
        <dbReference type="ChEBI" id="CHEBI:17245"/>
        <dbReference type="ChEBI" id="CHEBI:29033"/>
        <dbReference type="ChEBI" id="CHEBI:57618"/>
        <dbReference type="ChEBI" id="CHEBI:57991"/>
        <dbReference type="ChEBI" id="CHEBI:58210"/>
        <dbReference type="ChEBI" id="CHEBI:60344"/>
        <dbReference type="EC" id="1.14.14.18"/>
    </reaction>
</comment>
<evidence type="ECO:0000256" key="1">
    <source>
        <dbReference type="ARBA" id="ARBA00006134"/>
    </source>
</evidence>
<evidence type="ECO:0000256" key="3">
    <source>
        <dbReference type="ARBA" id="ARBA00022617"/>
    </source>
</evidence>
<protein>
    <recommendedName>
        <fullName evidence="2">heme oxygenase (biliverdin-producing)</fullName>
        <ecNumber evidence="2">1.14.14.18</ecNumber>
    </recommendedName>
</protein>
<reference evidence="10 11" key="1">
    <citation type="submission" date="2019-11" db="EMBL/GenBank/DDBJ databases">
        <title>Complete genome sequence of Corynebacterium kalinowskii 1959, a novel Corynebacterium species isolated from soil of a small paddock in Vilsendorf, Germany.</title>
        <authorList>
            <person name="Schaffert L."/>
            <person name="Ruwe M."/>
            <person name="Milse J."/>
            <person name="Hanuschka K."/>
            <person name="Ortseifen V."/>
            <person name="Droste J."/>
            <person name="Brandt D."/>
            <person name="Schlueter L."/>
            <person name="Kutter Y."/>
            <person name="Vinke S."/>
            <person name="Viehoefer P."/>
            <person name="Jacob L."/>
            <person name="Luebke N.-C."/>
            <person name="Schulte-Berndt E."/>
            <person name="Hain C."/>
            <person name="Linder M."/>
            <person name="Schmidt P."/>
            <person name="Wollenschlaeger L."/>
            <person name="Luttermann T."/>
            <person name="Thieme E."/>
            <person name="Hassa J."/>
            <person name="Haak M."/>
            <person name="Wittchen M."/>
            <person name="Mentz A."/>
            <person name="Persicke M."/>
            <person name="Busche T."/>
            <person name="Ruckert C."/>
        </authorList>
    </citation>
    <scope>NUCLEOTIDE SEQUENCE [LARGE SCALE GENOMIC DNA]</scope>
    <source>
        <strain evidence="10 11">2039</strain>
    </source>
</reference>
<feature type="binding site" evidence="8">
    <location>
        <position position="177"/>
    </location>
    <ligand>
        <name>heme b</name>
        <dbReference type="ChEBI" id="CHEBI:60344"/>
    </ligand>
</feature>
<feature type="binding site" description="axial binding residue" evidence="9">
    <location>
        <position position="21"/>
    </location>
    <ligand>
        <name>heme b</name>
        <dbReference type="ChEBI" id="CHEBI:60344"/>
    </ligand>
    <ligandPart>
        <name>Fe</name>
        <dbReference type="ChEBI" id="CHEBI:18248"/>
    </ligandPart>
</feature>
<dbReference type="KEGG" id="cok:COCCU_00685"/>
<dbReference type="Gene3D" id="1.20.910.10">
    <property type="entry name" value="Heme oxygenase-like"/>
    <property type="match status" value="1"/>
</dbReference>
<evidence type="ECO:0000256" key="6">
    <source>
        <dbReference type="ARBA" id="ARBA00023004"/>
    </source>
</evidence>
<dbReference type="GO" id="GO:0004392">
    <property type="term" value="F:heme oxygenase (decyclizing) activity"/>
    <property type="evidence" value="ECO:0007669"/>
    <property type="project" value="UniProtKB-EC"/>
</dbReference>
<dbReference type="SUPFAM" id="SSF48613">
    <property type="entry name" value="Heme oxygenase-like"/>
    <property type="match status" value="1"/>
</dbReference>
<evidence type="ECO:0000256" key="4">
    <source>
        <dbReference type="ARBA" id="ARBA00022723"/>
    </source>
</evidence>
<dbReference type="InterPro" id="IPR002051">
    <property type="entry name" value="Haem_Oase"/>
</dbReference>
<evidence type="ECO:0000256" key="5">
    <source>
        <dbReference type="ARBA" id="ARBA00023002"/>
    </source>
</evidence>
<feature type="binding site" evidence="8">
    <location>
        <position position="130"/>
    </location>
    <ligand>
        <name>heme b</name>
        <dbReference type="ChEBI" id="CHEBI:60344"/>
    </ligand>
</feature>
<dbReference type="PRINTS" id="PR00088">
    <property type="entry name" value="HAEMOXYGNASE"/>
</dbReference>
<proteinExistence type="inferred from homology"/>
<dbReference type="GO" id="GO:0006788">
    <property type="term" value="P:heme oxidation"/>
    <property type="evidence" value="ECO:0007669"/>
    <property type="project" value="InterPro"/>
</dbReference>
<dbReference type="InterPro" id="IPR016053">
    <property type="entry name" value="Haem_Oase-like"/>
</dbReference>
<dbReference type="CDD" id="cd19165">
    <property type="entry name" value="HemeO"/>
    <property type="match status" value="1"/>
</dbReference>
<name>A0A6B8W3W8_9CORY</name>
<keyword evidence="5 10" id="KW-0560">Oxidoreductase</keyword>
<comment type="similarity">
    <text evidence="1">Belongs to the heme oxygenase family.</text>
</comment>
<sequence length="221" mass="24701">MQLAIEKSLSTSLRECTSAAHTDAEQSPFMSLLLEGKLSREAAAAYTGQLWFIYSALEQGVRAVSQRPFMSLITDVRLERLESLEHDLVELLGASWRDELQAYPGTVEYVHRLNRLAAAEDDLGLIAHHYVRYLGDLAGGQVIARILNRSYGIGEQGLSFYDFSGIGKIKPYRDDYRSRLDALELNGRQVAHLIAEANRAFALNQGAFRDLAEHYVPASKL</sequence>
<dbReference type="Pfam" id="PF01126">
    <property type="entry name" value="Heme_oxygenase"/>
    <property type="match status" value="1"/>
</dbReference>
<evidence type="ECO:0000256" key="8">
    <source>
        <dbReference type="PIRSR" id="PIRSR000343-1"/>
    </source>
</evidence>
<keyword evidence="6 9" id="KW-0408">Iron</keyword>
<dbReference type="PANTHER" id="PTHR10720">
    <property type="entry name" value="HEME OXYGENASE"/>
    <property type="match status" value="1"/>
</dbReference>
<dbReference type="PROSITE" id="PS00593">
    <property type="entry name" value="HEME_OXYGENASE"/>
    <property type="match status" value="1"/>
</dbReference>
<dbReference type="InterPro" id="IPR018207">
    <property type="entry name" value="Haem_oxygenase_CS"/>
</dbReference>
<organism evidence="10 11">
    <name type="scientific">Corynebacterium occultum</name>
    <dbReference type="NCBI Taxonomy" id="2675219"/>
    <lineage>
        <taxon>Bacteria</taxon>
        <taxon>Bacillati</taxon>
        <taxon>Actinomycetota</taxon>
        <taxon>Actinomycetes</taxon>
        <taxon>Mycobacteriales</taxon>
        <taxon>Corynebacteriaceae</taxon>
        <taxon>Corynebacterium</taxon>
    </lineage>
</organism>
<dbReference type="EMBL" id="CP046455">
    <property type="protein sequence ID" value="QGU06105.1"/>
    <property type="molecule type" value="Genomic_DNA"/>
</dbReference>
<evidence type="ECO:0000256" key="2">
    <source>
        <dbReference type="ARBA" id="ARBA00012360"/>
    </source>
</evidence>
<dbReference type="GO" id="GO:0020037">
    <property type="term" value="F:heme binding"/>
    <property type="evidence" value="ECO:0007669"/>
    <property type="project" value="TreeGrafter"/>
</dbReference>
<keyword evidence="11" id="KW-1185">Reference proteome</keyword>
<dbReference type="PANTHER" id="PTHR10720:SF0">
    <property type="entry name" value="HEME OXYGENASE"/>
    <property type="match status" value="1"/>
</dbReference>
<dbReference type="GO" id="GO:0042167">
    <property type="term" value="P:heme catabolic process"/>
    <property type="evidence" value="ECO:0007669"/>
    <property type="project" value="TreeGrafter"/>
</dbReference>
<evidence type="ECO:0000256" key="7">
    <source>
        <dbReference type="ARBA" id="ARBA00048328"/>
    </source>
</evidence>
<dbReference type="EC" id="1.14.14.18" evidence="2"/>
<keyword evidence="3 8" id="KW-0349">Heme</keyword>